<feature type="transmembrane region" description="Helical" evidence="1">
    <location>
        <begin position="233"/>
        <end position="252"/>
    </location>
</feature>
<feature type="transmembrane region" description="Helical" evidence="1">
    <location>
        <begin position="29"/>
        <end position="45"/>
    </location>
</feature>
<dbReference type="EMBL" id="FOSL01000020">
    <property type="protein sequence ID" value="SFK97332.1"/>
    <property type="molecule type" value="Genomic_DNA"/>
</dbReference>
<evidence type="ECO:0000256" key="1">
    <source>
        <dbReference type="SAM" id="Phobius"/>
    </source>
</evidence>
<proteinExistence type="predicted"/>
<feature type="transmembrane region" description="Helical" evidence="1">
    <location>
        <begin position="189"/>
        <end position="212"/>
    </location>
</feature>
<dbReference type="AlphaFoldDB" id="A0A1I4DUM9"/>
<evidence type="ECO:0000313" key="2">
    <source>
        <dbReference type="EMBL" id="SFK97332.1"/>
    </source>
</evidence>
<keyword evidence="1" id="KW-0812">Transmembrane</keyword>
<keyword evidence="3" id="KW-1185">Reference proteome</keyword>
<evidence type="ECO:0000313" key="3">
    <source>
        <dbReference type="Proteomes" id="UP000323300"/>
    </source>
</evidence>
<dbReference type="Proteomes" id="UP000323300">
    <property type="component" value="Unassembled WGS sequence"/>
</dbReference>
<feature type="transmembrane region" description="Helical" evidence="1">
    <location>
        <begin position="264"/>
        <end position="284"/>
    </location>
</feature>
<feature type="transmembrane region" description="Helical" evidence="1">
    <location>
        <begin position="96"/>
        <end position="114"/>
    </location>
</feature>
<keyword evidence="1" id="KW-1133">Transmembrane helix</keyword>
<gene>
    <name evidence="2" type="ORF">SAMN04488498_12022</name>
</gene>
<organism evidence="2 3">
    <name type="scientific">Neomesorhizobium albiziae</name>
    <dbReference type="NCBI Taxonomy" id="335020"/>
    <lineage>
        <taxon>Bacteria</taxon>
        <taxon>Pseudomonadati</taxon>
        <taxon>Pseudomonadota</taxon>
        <taxon>Alphaproteobacteria</taxon>
        <taxon>Hyphomicrobiales</taxon>
        <taxon>Phyllobacteriaceae</taxon>
        <taxon>Neomesorhizobium</taxon>
    </lineage>
</organism>
<feature type="transmembrane region" description="Helical" evidence="1">
    <location>
        <begin position="52"/>
        <end position="70"/>
    </location>
</feature>
<keyword evidence="1" id="KW-0472">Membrane</keyword>
<name>A0A1I4DUM9_9HYPH</name>
<sequence length="431" mass="49068">MNWGWSLAILCGGFIGLSGAGLVLSRWEYLVTLQITMCLVTWMVASQEPVPLWGTVSVLAVHLFAILLSLFVHPQGLLVMPLSFLTCVYLLRSHRWLAVGVGGLLVLLSVQSLVHNQFRCPEDPELEAVIAKTHGVVLTNQLAGYSLIERMVHRAVHFERQFFFQYVEAMSIPVPQLPEAVALIVNPPIAVVVSFNLLGLVLGFAYALRLLWRAHYVTLRRRQWWLFVKNVAVDARALWALSAFLVLFYSLFDFGGVFYRAHFRNLLSALLLAIAGVHIAEAVGLKWLKRWSILSSATCIVSALVAWFFLTPQLAQGYESYYVSLQRDWPTFNNRVRALANRCGITKDDEHVVVDVATYNAMREHPRTLDFLYVWYDEYLKGTLDPDRTPQEWLNLYKRFSTSGYVVRCQTLQFAKLPIQYRDADICCLGF</sequence>
<accession>A0A1I4DUM9</accession>
<feature type="transmembrane region" description="Helical" evidence="1">
    <location>
        <begin position="291"/>
        <end position="310"/>
    </location>
</feature>
<reference evidence="2 3" key="1">
    <citation type="submission" date="2016-10" db="EMBL/GenBank/DDBJ databases">
        <authorList>
            <person name="Varghese N."/>
            <person name="Submissions S."/>
        </authorList>
    </citation>
    <scope>NUCLEOTIDE SEQUENCE [LARGE SCALE GENOMIC DNA]</scope>
    <source>
        <strain evidence="2 3">DSM 21822</strain>
    </source>
</reference>
<protein>
    <submittedName>
        <fullName evidence="2">Uncharacterized protein</fullName>
    </submittedName>
</protein>